<gene>
    <name evidence="7" type="primary">apgM</name>
    <name evidence="9" type="ORF">SAMN02745355_0994</name>
</gene>
<accession>A0A8G2L7J8</accession>
<evidence type="ECO:0000256" key="1">
    <source>
        <dbReference type="ARBA" id="ARBA00000370"/>
    </source>
</evidence>
<dbReference type="PIRSF" id="PIRSF006392">
    <property type="entry name" value="IPGAM_arch"/>
    <property type="match status" value="1"/>
</dbReference>
<dbReference type="Gene3D" id="3.40.720.10">
    <property type="entry name" value="Alkaline Phosphatase, subunit A"/>
    <property type="match status" value="2"/>
</dbReference>
<evidence type="ECO:0000256" key="7">
    <source>
        <dbReference type="HAMAP-Rule" id="MF_01402"/>
    </source>
</evidence>
<dbReference type="Pfam" id="PF10143">
    <property type="entry name" value="PhosphMutase"/>
    <property type="match status" value="1"/>
</dbReference>
<dbReference type="Pfam" id="PF01676">
    <property type="entry name" value="Metalloenzyme"/>
    <property type="match status" value="1"/>
</dbReference>
<dbReference type="RefSeq" id="WP_084272855.1">
    <property type="nucleotide sequence ID" value="NZ_FWYE01000002.1"/>
</dbReference>
<evidence type="ECO:0000256" key="3">
    <source>
        <dbReference type="ARBA" id="ARBA00004798"/>
    </source>
</evidence>
<dbReference type="GO" id="GO:0004619">
    <property type="term" value="F:phosphoglycerate mutase activity"/>
    <property type="evidence" value="ECO:0007669"/>
    <property type="project" value="UniProtKB-UniRule"/>
</dbReference>
<dbReference type="GO" id="GO:0006096">
    <property type="term" value="P:glycolytic process"/>
    <property type="evidence" value="ECO:0007669"/>
    <property type="project" value="UniProtKB-UniRule"/>
</dbReference>
<evidence type="ECO:0000256" key="2">
    <source>
        <dbReference type="ARBA" id="ARBA00002315"/>
    </source>
</evidence>
<dbReference type="EMBL" id="FWYE01000002">
    <property type="protein sequence ID" value="SMD31075.1"/>
    <property type="molecule type" value="Genomic_DNA"/>
</dbReference>
<evidence type="ECO:0000256" key="5">
    <source>
        <dbReference type="ARBA" id="ARBA00023152"/>
    </source>
</evidence>
<evidence type="ECO:0000313" key="9">
    <source>
        <dbReference type="EMBL" id="SMD31075.1"/>
    </source>
</evidence>
<feature type="domain" description="Metalloenzyme" evidence="8">
    <location>
        <begin position="2"/>
        <end position="392"/>
    </location>
</feature>
<dbReference type="UniPathway" id="UPA00109">
    <property type="reaction ID" value="UER00186"/>
</dbReference>
<keyword evidence="10" id="KW-1185">Reference proteome</keyword>
<dbReference type="EC" id="5.4.2.12" evidence="7"/>
<dbReference type="GO" id="GO:0046872">
    <property type="term" value="F:metal ion binding"/>
    <property type="evidence" value="ECO:0007669"/>
    <property type="project" value="InterPro"/>
</dbReference>
<dbReference type="NCBIfam" id="NF003104">
    <property type="entry name" value="PRK04024.1"/>
    <property type="match status" value="1"/>
</dbReference>
<keyword evidence="5 7" id="KW-0324">Glycolysis</keyword>
<dbReference type="PANTHER" id="PTHR31209:SF0">
    <property type="entry name" value="METALLOENZYME DOMAIN-CONTAINING PROTEIN"/>
    <property type="match status" value="1"/>
</dbReference>
<comment type="catalytic activity">
    <reaction evidence="1 7">
        <text>(2R)-2-phosphoglycerate = (2R)-3-phosphoglycerate</text>
        <dbReference type="Rhea" id="RHEA:15901"/>
        <dbReference type="ChEBI" id="CHEBI:58272"/>
        <dbReference type="ChEBI" id="CHEBI:58289"/>
        <dbReference type="EC" id="5.4.2.12"/>
    </reaction>
</comment>
<keyword evidence="6 7" id="KW-0413">Isomerase</keyword>
<name>A0A8G2L7J8_PICTO</name>
<evidence type="ECO:0000313" key="10">
    <source>
        <dbReference type="Proteomes" id="UP000192315"/>
    </source>
</evidence>
<dbReference type="InterPro" id="IPR023665">
    <property type="entry name" value="ApgAM_prokaryotes"/>
</dbReference>
<comment type="function">
    <text evidence="2 7">Catalyzes the interconversion of 2-phosphoglycerate and 3-phosphoglycerate.</text>
</comment>
<evidence type="ECO:0000256" key="4">
    <source>
        <dbReference type="ARBA" id="ARBA00005524"/>
    </source>
</evidence>
<comment type="pathway">
    <text evidence="3 7">Carbohydrate degradation; glycolysis; pyruvate from D-glyceraldehyde 3-phosphate: step 3/5.</text>
</comment>
<organism evidence="9 10">
    <name type="scientific">Picrophilus torridus (strain ATCC 700027 / DSM 9790 / JCM 10055 / NBRC 100828 / KAW 2/3)</name>
    <dbReference type="NCBI Taxonomy" id="1122961"/>
    <lineage>
        <taxon>Archaea</taxon>
        <taxon>Methanobacteriati</taxon>
        <taxon>Thermoplasmatota</taxon>
        <taxon>Thermoplasmata</taxon>
        <taxon>Thermoplasmatales</taxon>
        <taxon>Picrophilaceae</taxon>
        <taxon>Picrophilus</taxon>
    </lineage>
</organism>
<evidence type="ECO:0000256" key="6">
    <source>
        <dbReference type="ARBA" id="ARBA00023235"/>
    </source>
</evidence>
<dbReference type="InterPro" id="IPR004456">
    <property type="entry name" value="Pglycerate_mutase_ApgM"/>
</dbReference>
<reference evidence="9 10" key="1">
    <citation type="submission" date="2017-04" db="EMBL/GenBank/DDBJ databases">
        <authorList>
            <person name="Varghese N."/>
            <person name="Submissions S."/>
        </authorList>
    </citation>
    <scope>NUCLEOTIDE SEQUENCE [LARGE SCALE GENOMIC DNA]</scope>
    <source>
        <strain evidence="9 10">DSM 9789</strain>
    </source>
</reference>
<comment type="caution">
    <text evidence="9">The sequence shown here is derived from an EMBL/GenBank/DDBJ whole genome shotgun (WGS) entry which is preliminary data.</text>
</comment>
<dbReference type="InterPro" id="IPR006124">
    <property type="entry name" value="Metalloenzyme"/>
</dbReference>
<dbReference type="HAMAP" id="MF_01402_A">
    <property type="entry name" value="ApgM_A"/>
    <property type="match status" value="1"/>
</dbReference>
<protein>
    <recommendedName>
        <fullName evidence="7">2,3-bisphosphoglycerate-independent phosphoglycerate mutase</fullName>
        <shortName evidence="7">BPG-independent PGAM</shortName>
        <shortName evidence="7">Phosphoglyceromutase</shortName>
        <shortName evidence="7">aPGAM</shortName>
        <ecNumber evidence="7">5.4.2.12</ecNumber>
    </recommendedName>
</protein>
<dbReference type="CDD" id="cd16011">
    <property type="entry name" value="iPGM_like"/>
    <property type="match status" value="1"/>
</dbReference>
<dbReference type="InterPro" id="IPR017850">
    <property type="entry name" value="Alkaline_phosphatase_core_sf"/>
</dbReference>
<evidence type="ECO:0000259" key="8">
    <source>
        <dbReference type="Pfam" id="PF01676"/>
    </source>
</evidence>
<sequence length="402" mass="44497">MKNIVLLIMDGLGDNPNPEFFGKTALQAAYRPNLNALCRKSICGLMDPVGPGIRSGSDTSHLSILGYSPERYYNGRGPFEALGLGMELYPGDVAFRANYAYVSDGYVLDRRAGRISDTCELSRAVSMEIEDVKITVKSGTEHRAAIVMHGPGLSSMVSDSDPHRENERPMEIRPLDKKAEKTARILNEFIKKSREILNKHPVNIKRMNQGLMPANEILIRGAGMVPDLEDFYDRYHLKAACISGTPLIKGICRLAGMDIINMDNLTGRVDENYSGIFEKAHELAKKYDFIIINIKGTDIAGHDRRPDIKRSVIENVDSAISKIINDLDDLLIIVTGDHSTPCNLGDHSGDPVPIMFSSNNIRSDNVMLFDETSVRNGSLRIRGLDVMKIALSLSNRSEKYGA</sequence>
<dbReference type="PANTHER" id="PTHR31209">
    <property type="entry name" value="COFACTOR-INDEPENDENT PHOSPHOGLYCERATE MUTASE"/>
    <property type="match status" value="1"/>
</dbReference>
<comment type="similarity">
    <text evidence="4 7">Belongs to the BPG-independent phosphoglycerate mutase family. A-PGAM subfamily.</text>
</comment>
<dbReference type="Proteomes" id="UP000192315">
    <property type="component" value="Unassembled WGS sequence"/>
</dbReference>
<proteinExistence type="inferred from homology"/>
<dbReference type="SUPFAM" id="SSF53649">
    <property type="entry name" value="Alkaline phosphatase-like"/>
    <property type="match status" value="1"/>
</dbReference>
<dbReference type="NCBIfam" id="TIGR00306">
    <property type="entry name" value="apgM"/>
    <property type="match status" value="1"/>
</dbReference>
<dbReference type="AlphaFoldDB" id="A0A8G2L7J8"/>